<keyword evidence="2" id="KW-1185">Reference proteome</keyword>
<evidence type="ECO:0000313" key="2">
    <source>
        <dbReference type="Proteomes" id="UP000054018"/>
    </source>
</evidence>
<gene>
    <name evidence="1" type="ORF">PISMIDRAFT_555311</name>
</gene>
<sequence>MNPRSNFFFSFRVHVVHAMYRFISQPSPVPNALIFSSSYSFIDQPTMLSLTHVISVHLSLSPLNLQTHDLMPTSPRFIWFPFFSSRLSMLRYTLIACIPPYIIRSDAHVPSYFPFFPLRAGMYLVYNIHLTPIVG</sequence>
<evidence type="ECO:0000313" key="1">
    <source>
        <dbReference type="EMBL" id="KIK28843.1"/>
    </source>
</evidence>
<organism evidence="1 2">
    <name type="scientific">Pisolithus microcarpus 441</name>
    <dbReference type="NCBI Taxonomy" id="765257"/>
    <lineage>
        <taxon>Eukaryota</taxon>
        <taxon>Fungi</taxon>
        <taxon>Dikarya</taxon>
        <taxon>Basidiomycota</taxon>
        <taxon>Agaricomycotina</taxon>
        <taxon>Agaricomycetes</taxon>
        <taxon>Agaricomycetidae</taxon>
        <taxon>Boletales</taxon>
        <taxon>Sclerodermatineae</taxon>
        <taxon>Pisolithaceae</taxon>
        <taxon>Pisolithus</taxon>
    </lineage>
</organism>
<dbReference type="Proteomes" id="UP000054018">
    <property type="component" value="Unassembled WGS sequence"/>
</dbReference>
<accession>A0A0D0AA20</accession>
<reference evidence="1 2" key="1">
    <citation type="submission" date="2014-04" db="EMBL/GenBank/DDBJ databases">
        <authorList>
            <consortium name="DOE Joint Genome Institute"/>
            <person name="Kuo A."/>
            <person name="Kohler A."/>
            <person name="Costa M.D."/>
            <person name="Nagy L.G."/>
            <person name="Floudas D."/>
            <person name="Copeland A."/>
            <person name="Barry K.W."/>
            <person name="Cichocki N."/>
            <person name="Veneault-Fourrey C."/>
            <person name="LaButti K."/>
            <person name="Lindquist E.A."/>
            <person name="Lipzen A."/>
            <person name="Lundell T."/>
            <person name="Morin E."/>
            <person name="Murat C."/>
            <person name="Sun H."/>
            <person name="Tunlid A."/>
            <person name="Henrissat B."/>
            <person name="Grigoriev I.V."/>
            <person name="Hibbett D.S."/>
            <person name="Martin F."/>
            <person name="Nordberg H.P."/>
            <person name="Cantor M.N."/>
            <person name="Hua S.X."/>
        </authorList>
    </citation>
    <scope>NUCLEOTIDE SEQUENCE [LARGE SCALE GENOMIC DNA]</scope>
    <source>
        <strain evidence="1 2">441</strain>
    </source>
</reference>
<dbReference type="HOGENOM" id="CLU_1886582_0_0_1"/>
<protein>
    <submittedName>
        <fullName evidence="1">Uncharacterized protein</fullName>
    </submittedName>
</protein>
<dbReference type="AlphaFoldDB" id="A0A0D0AA20"/>
<name>A0A0D0AA20_9AGAM</name>
<proteinExistence type="predicted"/>
<reference evidence="2" key="2">
    <citation type="submission" date="2015-01" db="EMBL/GenBank/DDBJ databases">
        <title>Evolutionary Origins and Diversification of the Mycorrhizal Mutualists.</title>
        <authorList>
            <consortium name="DOE Joint Genome Institute"/>
            <consortium name="Mycorrhizal Genomics Consortium"/>
            <person name="Kohler A."/>
            <person name="Kuo A."/>
            <person name="Nagy L.G."/>
            <person name="Floudas D."/>
            <person name="Copeland A."/>
            <person name="Barry K.W."/>
            <person name="Cichocki N."/>
            <person name="Veneault-Fourrey C."/>
            <person name="LaButti K."/>
            <person name="Lindquist E.A."/>
            <person name="Lipzen A."/>
            <person name="Lundell T."/>
            <person name="Morin E."/>
            <person name="Murat C."/>
            <person name="Riley R."/>
            <person name="Ohm R."/>
            <person name="Sun H."/>
            <person name="Tunlid A."/>
            <person name="Henrissat B."/>
            <person name="Grigoriev I.V."/>
            <person name="Hibbett D.S."/>
            <person name="Martin F."/>
        </authorList>
    </citation>
    <scope>NUCLEOTIDE SEQUENCE [LARGE SCALE GENOMIC DNA]</scope>
    <source>
        <strain evidence="2">441</strain>
    </source>
</reference>
<dbReference type="EMBL" id="KN833691">
    <property type="protein sequence ID" value="KIK28843.1"/>
    <property type="molecule type" value="Genomic_DNA"/>
</dbReference>